<evidence type="ECO:0000313" key="6">
    <source>
        <dbReference type="Proteomes" id="UP000558488"/>
    </source>
</evidence>
<dbReference type="PANTHER" id="PTHR13280">
    <property type="entry name" value="PHOSPHOFURIN ACIDIC CLUSTER SORTING PROTEIN"/>
    <property type="match status" value="1"/>
</dbReference>
<proteinExistence type="inferred from homology"/>
<feature type="region of interest" description="Disordered" evidence="3">
    <location>
        <begin position="186"/>
        <end position="214"/>
    </location>
</feature>
<accession>A0A7J7S6R4</accession>
<evidence type="ECO:0000259" key="4">
    <source>
        <dbReference type="Pfam" id="PF25332"/>
    </source>
</evidence>
<comment type="similarity">
    <text evidence="1">Belongs to the PACS family.</text>
</comment>
<evidence type="ECO:0000256" key="3">
    <source>
        <dbReference type="SAM" id="MobiDB-lite"/>
    </source>
</evidence>
<dbReference type="InterPro" id="IPR057541">
    <property type="entry name" value="PACS1/2_N"/>
</dbReference>
<gene>
    <name evidence="5" type="ORF">mPipKuh1_010015</name>
</gene>
<reference evidence="5 6" key="1">
    <citation type="journal article" date="2020" name="Nature">
        <title>Six reference-quality genomes reveal evolution of bat adaptations.</title>
        <authorList>
            <person name="Jebb D."/>
            <person name="Huang Z."/>
            <person name="Pippel M."/>
            <person name="Hughes G.M."/>
            <person name="Lavrichenko K."/>
            <person name="Devanna P."/>
            <person name="Winkler S."/>
            <person name="Jermiin L.S."/>
            <person name="Skirmuntt E.C."/>
            <person name="Katzourakis A."/>
            <person name="Burkitt-Gray L."/>
            <person name="Ray D.A."/>
            <person name="Sullivan K.A.M."/>
            <person name="Roscito J.G."/>
            <person name="Kirilenko B.M."/>
            <person name="Davalos L.M."/>
            <person name="Corthals A.P."/>
            <person name="Power M.L."/>
            <person name="Jones G."/>
            <person name="Ransome R.D."/>
            <person name="Dechmann D.K.N."/>
            <person name="Locatelli A.G."/>
            <person name="Puechmaille S.J."/>
            <person name="Fedrigo O."/>
            <person name="Jarvis E.D."/>
            <person name="Hiller M."/>
            <person name="Vernes S.C."/>
            <person name="Myers E.W."/>
            <person name="Teeling E.C."/>
        </authorList>
    </citation>
    <scope>NUCLEOTIDE SEQUENCE [LARGE SCALE GENOMIC DNA]</scope>
    <source>
        <strain evidence="5">MPipKuh1</strain>
        <tissue evidence="5">Flight muscle</tissue>
    </source>
</reference>
<dbReference type="Proteomes" id="UP000558488">
    <property type="component" value="Unassembled WGS sequence"/>
</dbReference>
<dbReference type="GO" id="GO:0044325">
    <property type="term" value="F:transmembrane transporter binding"/>
    <property type="evidence" value="ECO:0007669"/>
    <property type="project" value="TreeGrafter"/>
</dbReference>
<sequence>MPAALNTQVPMNIFATWEVDCSSPTCVPRQCSLTLTKLLIHQELEKELSTVVISVKMQGSKNVLRSDEIVLPPSGQVKIDLALTFSLQYPHFLKREGNKLQIMLQQKKRLKNQTTLRYKTLAMGTIDMAELMLQPLQGGQMLSLHSTIMESSDHVAEINISYLSSQPIYSEDSIWQVGPKAKCRVHYSEQQASHDPRHEQNEEEEESYFEESKKQLQGEVRMPFMTRKQDANKKVGAWLRKMQMWEKELNLEQESLEHNTEVEEDLDLLYDSLENPSDGGL</sequence>
<evidence type="ECO:0000256" key="1">
    <source>
        <dbReference type="ARBA" id="ARBA00008590"/>
    </source>
</evidence>
<dbReference type="InterPro" id="IPR019381">
    <property type="entry name" value="PACS1/2_C"/>
</dbReference>
<protein>
    <recommendedName>
        <fullName evidence="4">Phosphofurin acidic cluster sorting protein 1/2 N-terminal C2 domain-containing protein</fullName>
    </recommendedName>
</protein>
<dbReference type="GO" id="GO:0072659">
    <property type="term" value="P:protein localization to plasma membrane"/>
    <property type="evidence" value="ECO:0007669"/>
    <property type="project" value="TreeGrafter"/>
</dbReference>
<dbReference type="PANTHER" id="PTHR13280:SF15">
    <property type="entry name" value="PHOSPHOFURIN ACIDIC CLUSTER SORTING PROTEIN 2"/>
    <property type="match status" value="1"/>
</dbReference>
<dbReference type="EMBL" id="JACAGB010000045">
    <property type="protein sequence ID" value="KAF6283994.1"/>
    <property type="molecule type" value="Genomic_DNA"/>
</dbReference>
<feature type="domain" description="Phosphofurin acidic cluster sorting protein 1/2 N-terminal C2" evidence="4">
    <location>
        <begin position="9"/>
        <end position="162"/>
    </location>
</feature>
<organism evidence="5 6">
    <name type="scientific">Pipistrellus kuhlii</name>
    <name type="common">Kuhl's pipistrelle</name>
    <dbReference type="NCBI Taxonomy" id="59472"/>
    <lineage>
        <taxon>Eukaryota</taxon>
        <taxon>Metazoa</taxon>
        <taxon>Chordata</taxon>
        <taxon>Craniata</taxon>
        <taxon>Vertebrata</taxon>
        <taxon>Euteleostomi</taxon>
        <taxon>Mammalia</taxon>
        <taxon>Eutheria</taxon>
        <taxon>Laurasiatheria</taxon>
        <taxon>Chiroptera</taxon>
        <taxon>Yangochiroptera</taxon>
        <taxon>Vespertilionidae</taxon>
        <taxon>Pipistrellus</taxon>
    </lineage>
</organism>
<comment type="caution">
    <text evidence="5">The sequence shown here is derived from an EMBL/GenBank/DDBJ whole genome shotgun (WGS) entry which is preliminary data.</text>
</comment>
<name>A0A7J7S6R4_PIPKU</name>
<dbReference type="AlphaFoldDB" id="A0A7J7S6R4"/>
<keyword evidence="2" id="KW-0597">Phosphoprotein</keyword>
<evidence type="ECO:0000256" key="2">
    <source>
        <dbReference type="ARBA" id="ARBA00022553"/>
    </source>
</evidence>
<dbReference type="Pfam" id="PF25332">
    <property type="entry name" value="C2_PACS_N"/>
    <property type="match status" value="1"/>
</dbReference>
<keyword evidence="6" id="KW-1185">Reference proteome</keyword>
<evidence type="ECO:0000313" key="5">
    <source>
        <dbReference type="EMBL" id="KAF6283994.1"/>
    </source>
</evidence>